<dbReference type="UniPathway" id="UPA00275">
    <property type="reaction ID" value="UER00401"/>
</dbReference>
<feature type="binding site" evidence="15">
    <location>
        <position position="177"/>
    </location>
    <ligand>
        <name>NADP(+)</name>
        <dbReference type="ChEBI" id="CHEBI:58349"/>
    </ligand>
</feature>
<feature type="binding site" evidence="15">
    <location>
        <position position="207"/>
    </location>
    <ligand>
        <name>NADP(+)</name>
        <dbReference type="ChEBI" id="CHEBI:58349"/>
    </ligand>
</feature>
<evidence type="ECO:0000259" key="17">
    <source>
        <dbReference type="PROSITE" id="PS51747"/>
    </source>
</evidence>
<keyword evidence="8 13" id="KW-0378">Hydrolase</keyword>
<dbReference type="Pfam" id="PF01872">
    <property type="entry name" value="RibD_C"/>
    <property type="match status" value="1"/>
</dbReference>
<evidence type="ECO:0000256" key="10">
    <source>
        <dbReference type="ARBA" id="ARBA00022857"/>
    </source>
</evidence>
<evidence type="ECO:0000256" key="6">
    <source>
        <dbReference type="ARBA" id="ARBA00022619"/>
    </source>
</evidence>
<comment type="similarity">
    <text evidence="5 13">In the C-terminal section; belongs to the HTP reductase family.</text>
</comment>
<gene>
    <name evidence="18" type="ordered locus">Tlie_0899</name>
</gene>
<dbReference type="eggNOG" id="COG0117">
    <property type="taxonomic scope" value="Bacteria"/>
</dbReference>
<feature type="binding site" evidence="15">
    <location>
        <position position="214"/>
    </location>
    <ligand>
        <name>substrate</name>
    </ligand>
</feature>
<reference evidence="18 19" key="2">
    <citation type="journal article" date="2012" name="Stand. Genomic Sci.">
        <title>Genome sequence of the moderately thermophilic, amino-acid-degrading and sulfur-reducing bacterium Thermovirga lienii type strain (Cas60314(T)).</title>
        <authorList>
            <person name="Goker M."/>
            <person name="Saunders E."/>
            <person name="Lapidus A."/>
            <person name="Nolan M."/>
            <person name="Lucas S."/>
            <person name="Hammon N."/>
            <person name="Deshpande S."/>
            <person name="Cheng J.F."/>
            <person name="Han C."/>
            <person name="Tapia R."/>
            <person name="Goodwin L.A."/>
            <person name="Pitluck S."/>
            <person name="Liolios K."/>
            <person name="Mavromatis K."/>
            <person name="Pagani I."/>
            <person name="Ivanova N."/>
            <person name="Mikhailova N."/>
            <person name="Pati A."/>
            <person name="Chen A."/>
            <person name="Palaniappan K."/>
            <person name="Land M."/>
            <person name="Chang Y.J."/>
            <person name="Jeffries C.D."/>
            <person name="Brambilla E.M."/>
            <person name="Rohde M."/>
            <person name="Spring S."/>
            <person name="Detter J.C."/>
            <person name="Woyke T."/>
            <person name="Bristow J."/>
            <person name="Eisen J.A."/>
            <person name="Markowitz V."/>
            <person name="Hugenholtz P."/>
            <person name="Kyrpides N.C."/>
            <person name="Klenk H.P."/>
        </authorList>
    </citation>
    <scope>NUCLEOTIDE SEQUENCE [LARGE SCALE GENOMIC DNA]</scope>
    <source>
        <strain evidence="19">ATCC BAA-1197 / DSM 17291 / Cas60314</strain>
    </source>
</reference>
<dbReference type="Proteomes" id="UP000005868">
    <property type="component" value="Chromosome"/>
</dbReference>
<dbReference type="SUPFAM" id="SSF53927">
    <property type="entry name" value="Cytidine deaminase-like"/>
    <property type="match status" value="1"/>
</dbReference>
<dbReference type="SUPFAM" id="SSF53597">
    <property type="entry name" value="Dihydrofolate reductase-like"/>
    <property type="match status" value="1"/>
</dbReference>
<dbReference type="EC" id="3.5.4.26" evidence="13"/>
<dbReference type="GO" id="GO:0050661">
    <property type="term" value="F:NADP binding"/>
    <property type="evidence" value="ECO:0007669"/>
    <property type="project" value="InterPro"/>
</dbReference>
<keyword evidence="12" id="KW-0511">Multifunctional enzyme</keyword>
<keyword evidence="6 13" id="KW-0686">Riboflavin biosynthesis</keyword>
<comment type="function">
    <text evidence="1 13">Converts 2,5-diamino-6-(ribosylamino)-4(3h)-pyrimidinone 5'-phosphate into 5-amino-6-(ribosylamino)-2,4(1h,3h)-pyrimidinedione 5'-phosphate.</text>
</comment>
<dbReference type="InterPro" id="IPR004794">
    <property type="entry name" value="Eubact_RibD"/>
</dbReference>
<keyword evidence="19" id="KW-1185">Reference proteome</keyword>
<evidence type="ECO:0000256" key="12">
    <source>
        <dbReference type="ARBA" id="ARBA00023268"/>
    </source>
</evidence>
<reference evidence="19" key="1">
    <citation type="submission" date="2011-10" db="EMBL/GenBank/DDBJ databases">
        <title>The complete genome of chromosome of Thermovirga lienii DSM 17291.</title>
        <authorList>
            <consortium name="US DOE Joint Genome Institute (JGI-PGF)"/>
            <person name="Lucas S."/>
            <person name="Copeland A."/>
            <person name="Lapidus A."/>
            <person name="Glavina del Rio T."/>
            <person name="Dalin E."/>
            <person name="Tice H."/>
            <person name="Bruce D."/>
            <person name="Goodwin L."/>
            <person name="Pitluck S."/>
            <person name="Peters L."/>
            <person name="Mikhailova N."/>
            <person name="Saunders E."/>
            <person name="Kyrpides N."/>
            <person name="Mavromatis K."/>
            <person name="Ivanova N."/>
            <person name="Last F.I."/>
            <person name="Brettin T."/>
            <person name="Detter J.C."/>
            <person name="Han C."/>
            <person name="Larimer F."/>
            <person name="Land M."/>
            <person name="Hauser L."/>
            <person name="Markowitz V."/>
            <person name="Cheng J.-F."/>
            <person name="Hugenholtz P."/>
            <person name="Woyke T."/>
            <person name="Wu D."/>
            <person name="Spring S."/>
            <person name="Schroeder M."/>
            <person name="Brambilla E.-M."/>
            <person name="Klenk H.-P."/>
            <person name="Eisen J.A."/>
        </authorList>
    </citation>
    <scope>NUCLEOTIDE SEQUENCE [LARGE SCALE GENOMIC DNA]</scope>
    <source>
        <strain evidence="19">ATCC BAA-1197 / DSM 17291 / Cas60314</strain>
    </source>
</reference>
<dbReference type="InterPro" id="IPR024072">
    <property type="entry name" value="DHFR-like_dom_sf"/>
</dbReference>
<keyword evidence="11 13" id="KW-0560">Oxidoreductase</keyword>
<dbReference type="Gene3D" id="3.40.430.10">
    <property type="entry name" value="Dihydrofolate Reductase, subunit A"/>
    <property type="match status" value="1"/>
</dbReference>
<feature type="binding site" evidence="16">
    <location>
        <position position="82"/>
    </location>
    <ligand>
        <name>Zn(2+)</name>
        <dbReference type="ChEBI" id="CHEBI:29105"/>
        <note>catalytic</note>
    </ligand>
</feature>
<evidence type="ECO:0000256" key="11">
    <source>
        <dbReference type="ARBA" id="ARBA00023002"/>
    </source>
</evidence>
<evidence type="ECO:0000256" key="1">
    <source>
        <dbReference type="ARBA" id="ARBA00002151"/>
    </source>
</evidence>
<feature type="binding site" evidence="16">
    <location>
        <position position="91"/>
    </location>
    <ligand>
        <name>Zn(2+)</name>
        <dbReference type="ChEBI" id="CHEBI:29105"/>
        <note>catalytic</note>
    </ligand>
</feature>
<evidence type="ECO:0000256" key="16">
    <source>
        <dbReference type="PIRSR" id="PIRSR006769-3"/>
    </source>
</evidence>
<dbReference type="GO" id="GO:0008703">
    <property type="term" value="F:5-amino-6-(5-phosphoribosylamino)uracil reductase activity"/>
    <property type="evidence" value="ECO:0007669"/>
    <property type="project" value="UniProtKB-EC"/>
</dbReference>
<evidence type="ECO:0000256" key="8">
    <source>
        <dbReference type="ARBA" id="ARBA00022801"/>
    </source>
</evidence>
<feature type="binding site" evidence="15">
    <location>
        <position position="203"/>
    </location>
    <ligand>
        <name>substrate</name>
    </ligand>
</feature>
<comment type="cofactor">
    <cofactor evidence="13 16">
        <name>Zn(2+)</name>
        <dbReference type="ChEBI" id="CHEBI:29105"/>
    </cofactor>
    <text evidence="13 16">Binds 1 zinc ion.</text>
</comment>
<keyword evidence="9 13" id="KW-0862">Zinc</keyword>
<keyword evidence="10 13" id="KW-0521">NADP</keyword>
<dbReference type="Pfam" id="PF00383">
    <property type="entry name" value="dCMP_cyt_deam_1"/>
    <property type="match status" value="1"/>
</dbReference>
<comment type="catalytic activity">
    <reaction evidence="13">
        <text>5-amino-6-(5-phospho-D-ribitylamino)uracil + NADP(+) = 5-amino-6-(5-phospho-D-ribosylamino)uracil + NADPH + H(+)</text>
        <dbReference type="Rhea" id="RHEA:17845"/>
        <dbReference type="ChEBI" id="CHEBI:15378"/>
        <dbReference type="ChEBI" id="CHEBI:57783"/>
        <dbReference type="ChEBI" id="CHEBI:58349"/>
        <dbReference type="ChEBI" id="CHEBI:58421"/>
        <dbReference type="ChEBI" id="CHEBI:58453"/>
        <dbReference type="EC" id="1.1.1.193"/>
    </reaction>
</comment>
<comment type="catalytic activity">
    <reaction evidence="13">
        <text>2,5-diamino-6-hydroxy-4-(5-phosphoribosylamino)-pyrimidine + H2O + H(+) = 5-amino-6-(5-phospho-D-ribosylamino)uracil + NH4(+)</text>
        <dbReference type="Rhea" id="RHEA:21868"/>
        <dbReference type="ChEBI" id="CHEBI:15377"/>
        <dbReference type="ChEBI" id="CHEBI:15378"/>
        <dbReference type="ChEBI" id="CHEBI:28938"/>
        <dbReference type="ChEBI" id="CHEBI:58453"/>
        <dbReference type="ChEBI" id="CHEBI:58614"/>
        <dbReference type="EC" id="3.5.4.26"/>
    </reaction>
</comment>
<evidence type="ECO:0000313" key="18">
    <source>
        <dbReference type="EMBL" id="AER66632.1"/>
    </source>
</evidence>
<comment type="pathway">
    <text evidence="2 13">Cofactor biosynthesis; riboflavin biosynthesis; 5-amino-6-(D-ribitylamino)uracil from GTP: step 2/4.</text>
</comment>
<dbReference type="PANTHER" id="PTHR38011:SF7">
    <property type="entry name" value="2,5-DIAMINO-6-RIBOSYLAMINO-4(3H)-PYRIMIDINONE 5'-PHOSPHATE REDUCTASE"/>
    <property type="match status" value="1"/>
</dbReference>
<evidence type="ECO:0000256" key="15">
    <source>
        <dbReference type="PIRSR" id="PIRSR006769-2"/>
    </source>
</evidence>
<dbReference type="CDD" id="cd01284">
    <property type="entry name" value="Riboflavin_deaminase-reductase"/>
    <property type="match status" value="1"/>
</dbReference>
<evidence type="ECO:0000256" key="5">
    <source>
        <dbReference type="ARBA" id="ARBA00007417"/>
    </source>
</evidence>
<dbReference type="NCBIfam" id="TIGR00326">
    <property type="entry name" value="eubact_ribD"/>
    <property type="match status" value="1"/>
</dbReference>
<keyword evidence="7 13" id="KW-0479">Metal-binding</keyword>
<name>G7V9T2_THELD</name>
<dbReference type="PROSITE" id="PS51747">
    <property type="entry name" value="CYT_DCMP_DEAMINASES_2"/>
    <property type="match status" value="1"/>
</dbReference>
<evidence type="ECO:0000256" key="7">
    <source>
        <dbReference type="ARBA" id="ARBA00022723"/>
    </source>
</evidence>
<dbReference type="InterPro" id="IPR050765">
    <property type="entry name" value="Riboflavin_Biosynth_HTPR"/>
</dbReference>
<dbReference type="EC" id="1.1.1.193" evidence="13"/>
<dbReference type="STRING" id="580340.Tlie_0899"/>
<dbReference type="OrthoDB" id="9800865at2"/>
<comment type="similarity">
    <text evidence="4 13">In the N-terminal section; belongs to the cytidine and deoxycytidylate deaminase family.</text>
</comment>
<evidence type="ECO:0000313" key="19">
    <source>
        <dbReference type="Proteomes" id="UP000005868"/>
    </source>
</evidence>
<dbReference type="eggNOG" id="COG1985">
    <property type="taxonomic scope" value="Bacteria"/>
</dbReference>
<dbReference type="InterPro" id="IPR016193">
    <property type="entry name" value="Cytidine_deaminase-like"/>
</dbReference>
<dbReference type="NCBIfam" id="TIGR00227">
    <property type="entry name" value="ribD_Cterm"/>
    <property type="match status" value="1"/>
</dbReference>
<evidence type="ECO:0000256" key="9">
    <source>
        <dbReference type="ARBA" id="ARBA00022833"/>
    </source>
</evidence>
<evidence type="ECO:0000256" key="4">
    <source>
        <dbReference type="ARBA" id="ARBA00005259"/>
    </source>
</evidence>
<feature type="binding site" evidence="15">
    <location>
        <position position="228"/>
    </location>
    <ligand>
        <name>NADP(+)</name>
        <dbReference type="ChEBI" id="CHEBI:58349"/>
    </ligand>
</feature>
<feature type="binding site" evidence="15">
    <location>
        <position position="211"/>
    </location>
    <ligand>
        <name>substrate</name>
    </ligand>
</feature>
<dbReference type="PIRSF" id="PIRSF006769">
    <property type="entry name" value="RibD"/>
    <property type="match status" value="1"/>
</dbReference>
<evidence type="ECO:0000256" key="14">
    <source>
        <dbReference type="PIRSR" id="PIRSR006769-1"/>
    </source>
</evidence>
<feature type="binding site" evidence="15">
    <location>
        <position position="191"/>
    </location>
    <ligand>
        <name>substrate</name>
    </ligand>
</feature>
<dbReference type="AlphaFoldDB" id="G7V9T2"/>
<feature type="domain" description="CMP/dCMP-type deaminase" evidence="17">
    <location>
        <begin position="8"/>
        <end position="130"/>
    </location>
</feature>
<feature type="active site" description="Proton donor" evidence="14">
    <location>
        <position position="59"/>
    </location>
</feature>
<dbReference type="GO" id="GO:0008270">
    <property type="term" value="F:zinc ion binding"/>
    <property type="evidence" value="ECO:0007669"/>
    <property type="project" value="InterPro"/>
</dbReference>
<dbReference type="GO" id="GO:0008835">
    <property type="term" value="F:diaminohydroxyphosphoribosylaminopyrimidine deaminase activity"/>
    <property type="evidence" value="ECO:0007669"/>
    <property type="project" value="UniProtKB-EC"/>
</dbReference>
<dbReference type="InterPro" id="IPR011549">
    <property type="entry name" value="RibD_C"/>
</dbReference>
<evidence type="ECO:0000256" key="2">
    <source>
        <dbReference type="ARBA" id="ARBA00004882"/>
    </source>
</evidence>
<feature type="binding site" evidence="15">
    <location>
        <position position="302"/>
    </location>
    <ligand>
        <name>substrate</name>
    </ligand>
</feature>
<feature type="binding site" evidence="16">
    <location>
        <position position="57"/>
    </location>
    <ligand>
        <name>Zn(2+)</name>
        <dbReference type="ChEBI" id="CHEBI:29105"/>
        <note>catalytic</note>
    </ligand>
</feature>
<dbReference type="InterPro" id="IPR016192">
    <property type="entry name" value="APOBEC/CMP_deaminase_Zn-bd"/>
</dbReference>
<organism evidence="18 19">
    <name type="scientific">Thermovirga lienii (strain ATCC BAA-1197 / DSM 17291 / Cas60314)</name>
    <dbReference type="NCBI Taxonomy" id="580340"/>
    <lineage>
        <taxon>Bacteria</taxon>
        <taxon>Thermotogati</taxon>
        <taxon>Synergistota</taxon>
        <taxon>Synergistia</taxon>
        <taxon>Synergistales</taxon>
        <taxon>Thermovirgaceae</taxon>
        <taxon>Thermovirga</taxon>
    </lineage>
</organism>
<dbReference type="InterPro" id="IPR002125">
    <property type="entry name" value="CMP_dCMP_dom"/>
</dbReference>
<dbReference type="Gene3D" id="3.40.140.10">
    <property type="entry name" value="Cytidine Deaminase, domain 2"/>
    <property type="match status" value="1"/>
</dbReference>
<evidence type="ECO:0000256" key="13">
    <source>
        <dbReference type="PIRNR" id="PIRNR006769"/>
    </source>
</evidence>
<proteinExistence type="inferred from homology"/>
<feature type="binding site" evidence="15">
    <location>
        <position position="161"/>
    </location>
    <ligand>
        <name>NADP(+)</name>
        <dbReference type="ChEBI" id="CHEBI:58349"/>
    </ligand>
</feature>
<feature type="binding site" evidence="15">
    <location>
        <position position="175"/>
    </location>
    <ligand>
        <name>substrate</name>
    </ligand>
</feature>
<dbReference type="InterPro" id="IPR002734">
    <property type="entry name" value="RibDG_C"/>
</dbReference>
<dbReference type="EMBL" id="CP003096">
    <property type="protein sequence ID" value="AER66632.1"/>
    <property type="molecule type" value="Genomic_DNA"/>
</dbReference>
<feature type="binding site" evidence="15">
    <location>
        <begin position="304"/>
        <end position="310"/>
    </location>
    <ligand>
        <name>NADP(+)</name>
        <dbReference type="ChEBI" id="CHEBI:58349"/>
    </ligand>
</feature>
<evidence type="ECO:0000256" key="3">
    <source>
        <dbReference type="ARBA" id="ARBA00004910"/>
    </source>
</evidence>
<dbReference type="GO" id="GO:0009231">
    <property type="term" value="P:riboflavin biosynthetic process"/>
    <property type="evidence" value="ECO:0007669"/>
    <property type="project" value="UniProtKB-UniPathway"/>
</dbReference>
<dbReference type="FunFam" id="3.40.140.10:FF:000025">
    <property type="entry name" value="Riboflavin biosynthesis protein RibD"/>
    <property type="match status" value="1"/>
</dbReference>
<protein>
    <recommendedName>
        <fullName evidence="13">Riboflavin biosynthesis protein RibD</fullName>
    </recommendedName>
    <domain>
        <recommendedName>
            <fullName evidence="13">Diaminohydroxyphosphoribosylaminopyrimidine deaminase</fullName>
            <shortName evidence="13">DRAP deaminase</shortName>
            <ecNumber evidence="13">3.5.4.26</ecNumber>
        </recommendedName>
        <alternativeName>
            <fullName evidence="13">Riboflavin-specific deaminase</fullName>
        </alternativeName>
    </domain>
    <domain>
        <recommendedName>
            <fullName evidence="13">5-amino-6-(5-phosphoribosylamino)uracil reductase</fullName>
            <ecNumber evidence="13">1.1.1.193</ecNumber>
        </recommendedName>
        <alternativeName>
            <fullName evidence="13">HTP reductase</fullName>
        </alternativeName>
    </domain>
</protein>
<sequence>MGNKKNKYKDSYYMRMAISLASRGTGNVSPNPKVGAVIVKEDEVVGFGWHRQLGGNHAEVEALAMAQENAKGATVYVNLEPCSHYGKTPPCAPRLVEAGVSRVVISMVDPNEKVNGKGISILEQAGIQVDIGIEREASVWLNRGFIKRVKTGRPWVILKAALTADGNIAMQNGYSKWITNEFSRTSAHLLRAECDAILVGAGTVIKDNPRLDVRDAPGKSPLKVVLDSRYRVPITSKVFDRGRTIIMGSELMFKESSFASYRDRDNSTVEIMFAQSENNGKVDIERVLQLLGDLGVNYLLVEGGAEVFSSFVSRRLFDEISLFINPSFMGKGIGMTRNVNVTSLEDRIGFNVLRVSNLEGDLWIEGVSKCSQDLLRM</sequence>
<dbReference type="PANTHER" id="PTHR38011">
    <property type="entry name" value="DIHYDROFOLATE REDUCTASE FAMILY PROTEIN (AFU_ORTHOLOGUE AFUA_8G06820)"/>
    <property type="match status" value="1"/>
</dbReference>
<dbReference type="PROSITE" id="PS00903">
    <property type="entry name" value="CYT_DCMP_DEAMINASES_1"/>
    <property type="match status" value="1"/>
</dbReference>
<comment type="pathway">
    <text evidence="3 13">Cofactor biosynthesis; riboflavin biosynthesis; 5-amino-6-(D-ribitylamino)uracil from GTP: step 3/4.</text>
</comment>
<dbReference type="KEGG" id="tli:Tlie_0899"/>
<accession>G7V9T2</accession>
<dbReference type="HOGENOM" id="CLU_036590_1_2_0"/>